<dbReference type="PANTHER" id="PTHR33121">
    <property type="entry name" value="CYCLIC DI-GMP PHOSPHODIESTERASE PDEF"/>
    <property type="match status" value="1"/>
</dbReference>
<dbReference type="EMBL" id="QDKM01000002">
    <property type="protein sequence ID" value="PVH29493.1"/>
    <property type="molecule type" value="Genomic_DNA"/>
</dbReference>
<dbReference type="SUPFAM" id="SSF141868">
    <property type="entry name" value="EAL domain-like"/>
    <property type="match status" value="1"/>
</dbReference>
<sequence>MSPVDVAGDGEGTAMQHSSLIERVNGILARYRRHLALVLIPALTLAGLIGGLTTAALLVAAATQLIILLWVTGYGSSRAEAADDAPTVKSRDHLDDVLANLPPNTQSAALVVRIDSAARIKDMHGQRLSLALQDALGQQLARALREQDHFCLLSDDGFGVALCPQRSVDVGAVLSIAQRIQTRLSQPFRFEGLTLWPSVSVGFCLSPRAAALNGIGMLDAAQQAAAKALNSGPGGISSYSVVDFPAAVSADTIGGLRKALETGEIHAFFQPQVRTATGEVSGFEALARWRHPERGLISPAEFLPQIEAAGLAANLATCMLRDAMTTLAKLDAAGYRVPTISVNLSADELRNPRLADEISWELDRNDLTPDRLTVEILETVVADSDEDVAVRNIARLAGLGCGIDLDDFGTGHASIANIRRFAVGRIKIDRSFVTRMHEDEDQQRMVSAILSMARHLEVLTLAEGVECAEEQVMLAQMGCHHLQGYAIARPMPAEDLVGWLDAHNAALACGEPWCEDSEQQKTASRA</sequence>
<keyword evidence="1" id="KW-1133">Transmembrane helix</keyword>
<comment type="caution">
    <text evidence="4">The sequence shown here is derived from an EMBL/GenBank/DDBJ whole genome shotgun (WGS) entry which is preliminary data.</text>
</comment>
<reference evidence="4 5" key="1">
    <citation type="submission" date="2018-04" db="EMBL/GenBank/DDBJ databases">
        <title>Pararhodobacter oceanense sp. nov., isolated from marine intertidal sediment.</title>
        <authorList>
            <person name="Wang X.-L."/>
            <person name="Du Z.-J."/>
        </authorList>
    </citation>
    <scope>NUCLEOTIDE SEQUENCE [LARGE SCALE GENOMIC DNA]</scope>
    <source>
        <strain evidence="4 5">AM505</strain>
    </source>
</reference>
<feature type="domain" description="GGDEF" evidence="3">
    <location>
        <begin position="105"/>
        <end position="241"/>
    </location>
</feature>
<dbReference type="AlphaFoldDB" id="A0A2T8HVK9"/>
<dbReference type="InterPro" id="IPR043128">
    <property type="entry name" value="Rev_trsase/Diguanyl_cyclase"/>
</dbReference>
<name>A0A2T8HVK9_9RHOB</name>
<dbReference type="InterPro" id="IPR050706">
    <property type="entry name" value="Cyclic-di-GMP_PDE-like"/>
</dbReference>
<dbReference type="PANTHER" id="PTHR33121:SF70">
    <property type="entry name" value="SIGNALING PROTEIN YKOW"/>
    <property type="match status" value="1"/>
</dbReference>
<dbReference type="CDD" id="cd01948">
    <property type="entry name" value="EAL"/>
    <property type="match status" value="1"/>
</dbReference>
<feature type="domain" description="EAL" evidence="2">
    <location>
        <begin position="249"/>
        <end position="504"/>
    </location>
</feature>
<dbReference type="Proteomes" id="UP000245911">
    <property type="component" value="Unassembled WGS sequence"/>
</dbReference>
<dbReference type="InterPro" id="IPR001633">
    <property type="entry name" value="EAL_dom"/>
</dbReference>
<keyword evidence="1" id="KW-0812">Transmembrane</keyword>
<dbReference type="PROSITE" id="PS50887">
    <property type="entry name" value="GGDEF"/>
    <property type="match status" value="1"/>
</dbReference>
<dbReference type="Gene3D" id="3.20.20.450">
    <property type="entry name" value="EAL domain"/>
    <property type="match status" value="1"/>
</dbReference>
<dbReference type="Pfam" id="PF00563">
    <property type="entry name" value="EAL"/>
    <property type="match status" value="1"/>
</dbReference>
<gene>
    <name evidence="4" type="ORF">DDE20_04990</name>
</gene>
<evidence type="ECO:0000259" key="2">
    <source>
        <dbReference type="PROSITE" id="PS50883"/>
    </source>
</evidence>
<dbReference type="Gene3D" id="3.30.70.270">
    <property type="match status" value="1"/>
</dbReference>
<dbReference type="SUPFAM" id="SSF55073">
    <property type="entry name" value="Nucleotide cyclase"/>
    <property type="match status" value="1"/>
</dbReference>
<evidence type="ECO:0000313" key="5">
    <source>
        <dbReference type="Proteomes" id="UP000245911"/>
    </source>
</evidence>
<keyword evidence="5" id="KW-1185">Reference proteome</keyword>
<proteinExistence type="predicted"/>
<evidence type="ECO:0000259" key="3">
    <source>
        <dbReference type="PROSITE" id="PS50887"/>
    </source>
</evidence>
<dbReference type="InterPro" id="IPR029787">
    <property type="entry name" value="Nucleotide_cyclase"/>
</dbReference>
<feature type="transmembrane region" description="Helical" evidence="1">
    <location>
        <begin position="37"/>
        <end position="70"/>
    </location>
</feature>
<keyword evidence="1" id="KW-0472">Membrane</keyword>
<organism evidence="4 5">
    <name type="scientific">Pararhodobacter oceanensis</name>
    <dbReference type="NCBI Taxonomy" id="2172121"/>
    <lineage>
        <taxon>Bacteria</taxon>
        <taxon>Pseudomonadati</taxon>
        <taxon>Pseudomonadota</taxon>
        <taxon>Alphaproteobacteria</taxon>
        <taxon>Rhodobacterales</taxon>
        <taxon>Paracoccaceae</taxon>
        <taxon>Pararhodobacter</taxon>
    </lineage>
</organism>
<dbReference type="GO" id="GO:0071111">
    <property type="term" value="F:cyclic-guanylate-specific phosphodiesterase activity"/>
    <property type="evidence" value="ECO:0007669"/>
    <property type="project" value="InterPro"/>
</dbReference>
<dbReference type="InterPro" id="IPR035919">
    <property type="entry name" value="EAL_sf"/>
</dbReference>
<dbReference type="Pfam" id="PF00990">
    <property type="entry name" value="GGDEF"/>
    <property type="match status" value="1"/>
</dbReference>
<dbReference type="PROSITE" id="PS50883">
    <property type="entry name" value="EAL"/>
    <property type="match status" value="1"/>
</dbReference>
<evidence type="ECO:0000256" key="1">
    <source>
        <dbReference type="SAM" id="Phobius"/>
    </source>
</evidence>
<protein>
    <submittedName>
        <fullName evidence="4">Diguanylate cyclase</fullName>
    </submittedName>
</protein>
<dbReference type="SMART" id="SM00052">
    <property type="entry name" value="EAL"/>
    <property type="match status" value="1"/>
</dbReference>
<accession>A0A2T8HVK9</accession>
<dbReference type="InterPro" id="IPR000160">
    <property type="entry name" value="GGDEF_dom"/>
</dbReference>
<evidence type="ECO:0000313" key="4">
    <source>
        <dbReference type="EMBL" id="PVH29493.1"/>
    </source>
</evidence>
<dbReference type="SMART" id="SM00267">
    <property type="entry name" value="GGDEF"/>
    <property type="match status" value="1"/>
</dbReference>